<dbReference type="SUPFAM" id="SSF52821">
    <property type="entry name" value="Rhodanese/Cell cycle control phosphatase"/>
    <property type="match status" value="1"/>
</dbReference>
<dbReference type="PROSITE" id="PS50206">
    <property type="entry name" value="RHODANESE_3"/>
    <property type="match status" value="1"/>
</dbReference>
<feature type="region of interest" description="Disordered" evidence="1">
    <location>
        <begin position="1"/>
        <end position="47"/>
    </location>
</feature>
<dbReference type="EMBL" id="GG745340">
    <property type="protein sequence ID" value="KNE62718.1"/>
    <property type="molecule type" value="Genomic_DNA"/>
</dbReference>
<organism evidence="3 4">
    <name type="scientific">Allomyces macrogynus (strain ATCC 38327)</name>
    <name type="common">Allomyces javanicus var. macrogynus</name>
    <dbReference type="NCBI Taxonomy" id="578462"/>
    <lineage>
        <taxon>Eukaryota</taxon>
        <taxon>Fungi</taxon>
        <taxon>Fungi incertae sedis</taxon>
        <taxon>Blastocladiomycota</taxon>
        <taxon>Blastocladiomycetes</taxon>
        <taxon>Blastocladiales</taxon>
        <taxon>Blastocladiaceae</taxon>
        <taxon>Allomyces</taxon>
    </lineage>
</organism>
<name>A0A0L0SJQ5_ALLM3</name>
<dbReference type="Gene3D" id="3.40.250.10">
    <property type="entry name" value="Rhodanese-like domain"/>
    <property type="match status" value="1"/>
</dbReference>
<evidence type="ECO:0000259" key="2">
    <source>
        <dbReference type="PROSITE" id="PS50206"/>
    </source>
</evidence>
<accession>A0A0L0SJQ5</accession>
<dbReference type="InterPro" id="IPR001763">
    <property type="entry name" value="Rhodanese-like_dom"/>
</dbReference>
<dbReference type="InterPro" id="IPR036873">
    <property type="entry name" value="Rhodanese-like_dom_sf"/>
</dbReference>
<dbReference type="Proteomes" id="UP000054350">
    <property type="component" value="Unassembled WGS sequence"/>
</dbReference>
<dbReference type="VEuPathDB" id="FungiDB:AMAG_07905"/>
<reference evidence="3 4" key="1">
    <citation type="submission" date="2009-11" db="EMBL/GenBank/DDBJ databases">
        <title>Annotation of Allomyces macrogynus ATCC 38327.</title>
        <authorList>
            <consortium name="The Broad Institute Genome Sequencing Platform"/>
            <person name="Russ C."/>
            <person name="Cuomo C."/>
            <person name="Burger G."/>
            <person name="Gray M.W."/>
            <person name="Holland P.W.H."/>
            <person name="King N."/>
            <person name="Lang F.B.F."/>
            <person name="Roger A.J."/>
            <person name="Ruiz-Trillo I."/>
            <person name="Young S.K."/>
            <person name="Zeng Q."/>
            <person name="Gargeya S."/>
            <person name="Fitzgerald M."/>
            <person name="Haas B."/>
            <person name="Abouelleil A."/>
            <person name="Alvarado L."/>
            <person name="Arachchi H.M."/>
            <person name="Berlin A."/>
            <person name="Chapman S.B."/>
            <person name="Gearin G."/>
            <person name="Goldberg J."/>
            <person name="Griggs A."/>
            <person name="Gujja S."/>
            <person name="Hansen M."/>
            <person name="Heiman D."/>
            <person name="Howarth C."/>
            <person name="Larimer J."/>
            <person name="Lui A."/>
            <person name="MacDonald P.J.P."/>
            <person name="McCowen C."/>
            <person name="Montmayeur A."/>
            <person name="Murphy C."/>
            <person name="Neiman D."/>
            <person name="Pearson M."/>
            <person name="Priest M."/>
            <person name="Roberts A."/>
            <person name="Saif S."/>
            <person name="Shea T."/>
            <person name="Sisk P."/>
            <person name="Stolte C."/>
            <person name="Sykes S."/>
            <person name="Wortman J."/>
            <person name="Nusbaum C."/>
            <person name="Birren B."/>
        </authorList>
    </citation>
    <scope>NUCLEOTIDE SEQUENCE [LARGE SCALE GENOMIC DNA]</scope>
    <source>
        <strain evidence="3 4">ATCC 38327</strain>
    </source>
</reference>
<feature type="compositionally biased region" description="Low complexity" evidence="1">
    <location>
        <begin position="17"/>
        <end position="47"/>
    </location>
</feature>
<evidence type="ECO:0000313" key="3">
    <source>
        <dbReference type="EMBL" id="KNE62718.1"/>
    </source>
</evidence>
<dbReference type="AlphaFoldDB" id="A0A0L0SJQ5"/>
<proteinExistence type="predicted"/>
<evidence type="ECO:0000313" key="4">
    <source>
        <dbReference type="Proteomes" id="UP000054350"/>
    </source>
</evidence>
<feature type="domain" description="Rhodanese" evidence="2">
    <location>
        <begin position="72"/>
        <end position="110"/>
    </location>
</feature>
<keyword evidence="4" id="KW-1185">Reference proteome</keyword>
<evidence type="ECO:0000256" key="1">
    <source>
        <dbReference type="SAM" id="MobiDB-lite"/>
    </source>
</evidence>
<gene>
    <name evidence="3" type="ORF">AMAG_07905</name>
</gene>
<reference evidence="4" key="2">
    <citation type="submission" date="2009-11" db="EMBL/GenBank/DDBJ databases">
        <title>The Genome Sequence of Allomyces macrogynus strain ATCC 38327.</title>
        <authorList>
            <consortium name="The Broad Institute Genome Sequencing Platform"/>
            <person name="Russ C."/>
            <person name="Cuomo C."/>
            <person name="Shea T."/>
            <person name="Young S.K."/>
            <person name="Zeng Q."/>
            <person name="Koehrsen M."/>
            <person name="Haas B."/>
            <person name="Borodovsky M."/>
            <person name="Guigo R."/>
            <person name="Alvarado L."/>
            <person name="Berlin A."/>
            <person name="Borenstein D."/>
            <person name="Chen Z."/>
            <person name="Engels R."/>
            <person name="Freedman E."/>
            <person name="Gellesch M."/>
            <person name="Goldberg J."/>
            <person name="Griggs A."/>
            <person name="Gujja S."/>
            <person name="Heiman D."/>
            <person name="Hepburn T."/>
            <person name="Howarth C."/>
            <person name="Jen D."/>
            <person name="Larson L."/>
            <person name="Lewis B."/>
            <person name="Mehta T."/>
            <person name="Park D."/>
            <person name="Pearson M."/>
            <person name="Roberts A."/>
            <person name="Saif S."/>
            <person name="Shenoy N."/>
            <person name="Sisk P."/>
            <person name="Stolte C."/>
            <person name="Sykes S."/>
            <person name="Walk T."/>
            <person name="White J."/>
            <person name="Yandava C."/>
            <person name="Burger G."/>
            <person name="Gray M.W."/>
            <person name="Holland P.W.H."/>
            <person name="King N."/>
            <person name="Lang F.B.F."/>
            <person name="Roger A.J."/>
            <person name="Ruiz-Trillo I."/>
            <person name="Lander E."/>
            <person name="Nusbaum C."/>
        </authorList>
    </citation>
    <scope>NUCLEOTIDE SEQUENCE [LARGE SCALE GENOMIC DNA]</scope>
    <source>
        <strain evidence="4">ATCC 38327</strain>
    </source>
</reference>
<protein>
    <recommendedName>
        <fullName evidence="2">Rhodanese domain-containing protein</fullName>
    </recommendedName>
</protein>
<dbReference type="Pfam" id="PF00581">
    <property type="entry name" value="Rhodanese"/>
    <property type="match status" value="1"/>
</dbReference>
<sequence>MFNFDAQAPAPAPAAPTPRTASTTQRPTLAKPVTAAPTAPASAPTLPLTRIPPADLVALLDGNAAVDRADSDAARVLVIDVRPLSEYAAGHIKGAINLWCAWFSHDSLPPLPQPPGIGGGE</sequence>